<feature type="region of interest" description="Disordered" evidence="1">
    <location>
        <begin position="45"/>
        <end position="73"/>
    </location>
</feature>
<name>A0ABQ3CJX7_9ACTN</name>
<gene>
    <name evidence="2" type="ORF">GCM10010345_19560</name>
</gene>
<accession>A0ABQ3CJX7</accession>
<keyword evidence="3" id="KW-1185">Reference proteome</keyword>
<dbReference type="Proteomes" id="UP000653644">
    <property type="component" value="Unassembled WGS sequence"/>
</dbReference>
<feature type="compositionally biased region" description="Low complexity" evidence="1">
    <location>
        <begin position="57"/>
        <end position="73"/>
    </location>
</feature>
<sequence length="73" mass="7644">MRWLSHRDREDGGVEQFGFAKADFGGAEAVARGAWRGSCALHSPRDTAPGKFPAWHPAAAAGSSLAGPQEPIA</sequence>
<dbReference type="EMBL" id="BMVN01000005">
    <property type="protein sequence ID" value="GHA15016.1"/>
    <property type="molecule type" value="Genomic_DNA"/>
</dbReference>
<evidence type="ECO:0000313" key="3">
    <source>
        <dbReference type="Proteomes" id="UP000653644"/>
    </source>
</evidence>
<evidence type="ECO:0000256" key="1">
    <source>
        <dbReference type="SAM" id="MobiDB-lite"/>
    </source>
</evidence>
<proteinExistence type="predicted"/>
<reference evidence="3" key="1">
    <citation type="journal article" date="2019" name="Int. J. Syst. Evol. Microbiol.">
        <title>The Global Catalogue of Microorganisms (GCM) 10K type strain sequencing project: providing services to taxonomists for standard genome sequencing and annotation.</title>
        <authorList>
            <consortium name="The Broad Institute Genomics Platform"/>
            <consortium name="The Broad Institute Genome Sequencing Center for Infectious Disease"/>
            <person name="Wu L."/>
            <person name="Ma J."/>
        </authorList>
    </citation>
    <scope>NUCLEOTIDE SEQUENCE [LARGE SCALE GENOMIC DNA]</scope>
    <source>
        <strain evidence="3">JCM 4733</strain>
    </source>
</reference>
<evidence type="ECO:0000313" key="2">
    <source>
        <dbReference type="EMBL" id="GHA15016.1"/>
    </source>
</evidence>
<protein>
    <submittedName>
        <fullName evidence="2">Uncharacterized protein</fullName>
    </submittedName>
</protein>
<comment type="caution">
    <text evidence="2">The sequence shown here is derived from an EMBL/GenBank/DDBJ whole genome shotgun (WGS) entry which is preliminary data.</text>
</comment>
<organism evidence="2 3">
    <name type="scientific">Streptomyces canarius</name>
    <dbReference type="NCBI Taxonomy" id="285453"/>
    <lineage>
        <taxon>Bacteria</taxon>
        <taxon>Bacillati</taxon>
        <taxon>Actinomycetota</taxon>
        <taxon>Actinomycetes</taxon>
        <taxon>Kitasatosporales</taxon>
        <taxon>Streptomycetaceae</taxon>
        <taxon>Streptomyces</taxon>
    </lineage>
</organism>